<dbReference type="AlphaFoldDB" id="A0A644Z5Y5"/>
<reference evidence="1" key="1">
    <citation type="submission" date="2019-08" db="EMBL/GenBank/DDBJ databases">
        <authorList>
            <person name="Kucharzyk K."/>
            <person name="Murdoch R.W."/>
            <person name="Higgins S."/>
            <person name="Loffler F."/>
        </authorList>
    </citation>
    <scope>NUCLEOTIDE SEQUENCE</scope>
</reference>
<organism evidence="1">
    <name type="scientific">bioreactor metagenome</name>
    <dbReference type="NCBI Taxonomy" id="1076179"/>
    <lineage>
        <taxon>unclassified sequences</taxon>
        <taxon>metagenomes</taxon>
        <taxon>ecological metagenomes</taxon>
    </lineage>
</organism>
<sequence>MLYKNARIRSLLVVFTVRLILDALAFLHLLSMGKFDNAKSVIEAHRDFFRMMPGFRHDRRENLRRRLVTVIPTKFKGSILWNYYVKRKKTYSDLPLTPVTQN</sequence>
<comment type="caution">
    <text evidence="1">The sequence shown here is derived from an EMBL/GenBank/DDBJ whole genome shotgun (WGS) entry which is preliminary data.</text>
</comment>
<evidence type="ECO:0000313" key="1">
    <source>
        <dbReference type="EMBL" id="MPM36009.1"/>
    </source>
</evidence>
<proteinExistence type="predicted"/>
<protein>
    <submittedName>
        <fullName evidence="1">Uncharacterized protein</fullName>
    </submittedName>
</protein>
<accession>A0A644Z5Y5</accession>
<dbReference type="EMBL" id="VSSQ01007468">
    <property type="protein sequence ID" value="MPM36009.1"/>
    <property type="molecule type" value="Genomic_DNA"/>
</dbReference>
<gene>
    <name evidence="1" type="ORF">SDC9_82604</name>
</gene>
<name>A0A644Z5Y5_9ZZZZ</name>